<dbReference type="PROSITE" id="PS50069">
    <property type="entry name" value="CULLIN_2"/>
    <property type="match status" value="1"/>
</dbReference>
<dbReference type="EMBL" id="CAJVCH010548393">
    <property type="protein sequence ID" value="CAG7828692.1"/>
    <property type="molecule type" value="Genomic_DNA"/>
</dbReference>
<comment type="caution">
    <text evidence="6">The sequence shown here is derived from an EMBL/GenBank/DDBJ whole genome shotgun (WGS) entry which is preliminary data.</text>
</comment>
<sequence length="566" mass="65200">LITRKYKNRWSWSKESKMTAVAKGVDGNSTARSIDLGQIWDDLRQGIQHIYEQPEIPKKRLMELYTQVYNYCTSVPQGGQVRTQMIFPEASRCGSATTPGLVGRSDTNTGVNFTPETVCRPGRSVELELYTRLKEFLRSYLMKLVQEGEDLVGEAVLTFYKKQWDEDRSSSKVLNALCSYLNRHWIRRQRDGGKKNVYEIYQLALVTWKDTLFEKLHKQVTNAVLQLIEKERNGEIINGNLVSGVTGSYVELGLEDEQNGDRDPAQLALASTCVGPRLGTYQKHFETPFLQDTENFYAKESVEFLSQNPVTEYMMKVELRLKEEQKRVEVYLHSSTLPRLTRICENILIQKQLDNLHEEFKNLLHFEKEDELGRLYQLVARLENALGSMKDHLENHICSQGLTALEELGETGASDPKQYVNTILEVHRKYNKLVVTAFENDPGFVTALDKACGKFINRNAITKMSDTIQKSPELLACYCDLLLKKSNKRLEDEKLEDALNQVMIVFNYLEDQDAFQKFYSEMLSNRLIQQIPVTDEAELSMIGKLELVRGYVYTSKLQKIYLVRQL</sequence>
<reference evidence="6" key="1">
    <citation type="submission" date="2021-06" db="EMBL/GenBank/DDBJ databases">
        <authorList>
            <person name="Hodson N. C."/>
            <person name="Mongue J. A."/>
            <person name="Jaron S. K."/>
        </authorList>
    </citation>
    <scope>NUCLEOTIDE SEQUENCE</scope>
</reference>
<dbReference type="FunFam" id="1.20.1310.10:FF:000011">
    <property type="entry name" value="Cullin 1"/>
    <property type="match status" value="1"/>
</dbReference>
<dbReference type="FunFam" id="1.20.1310.10:FF:000019">
    <property type="entry name" value="Cullin 1"/>
    <property type="match status" value="1"/>
</dbReference>
<evidence type="ECO:0000313" key="6">
    <source>
        <dbReference type="EMBL" id="CAG7828692.1"/>
    </source>
</evidence>
<feature type="domain" description="Cullin family profile" evidence="5">
    <location>
        <begin position="470"/>
        <end position="566"/>
    </location>
</feature>
<dbReference type="AlphaFoldDB" id="A0A8J2L4L4"/>
<accession>A0A8J2L4L4</accession>
<dbReference type="OrthoDB" id="27073at2759"/>
<evidence type="ECO:0000256" key="3">
    <source>
        <dbReference type="PROSITE-ProRule" id="PRU00330"/>
    </source>
</evidence>
<evidence type="ECO:0000313" key="7">
    <source>
        <dbReference type="Proteomes" id="UP000708208"/>
    </source>
</evidence>
<dbReference type="GO" id="GO:0031625">
    <property type="term" value="F:ubiquitin protein ligase binding"/>
    <property type="evidence" value="ECO:0007669"/>
    <property type="project" value="InterPro"/>
</dbReference>
<dbReference type="GO" id="GO:0006511">
    <property type="term" value="P:ubiquitin-dependent protein catabolic process"/>
    <property type="evidence" value="ECO:0007669"/>
    <property type="project" value="InterPro"/>
</dbReference>
<keyword evidence="2" id="KW-0833">Ubl conjugation pathway</keyword>
<comment type="similarity">
    <text evidence="3 4">Belongs to the cullin family.</text>
</comment>
<evidence type="ECO:0000256" key="2">
    <source>
        <dbReference type="ARBA" id="ARBA00022786"/>
    </source>
</evidence>
<dbReference type="Proteomes" id="UP000708208">
    <property type="component" value="Unassembled WGS sequence"/>
</dbReference>
<keyword evidence="7" id="KW-1185">Reference proteome</keyword>
<dbReference type="FunFam" id="1.20.1310.10:FF:000023">
    <property type="entry name" value="cullin-1"/>
    <property type="match status" value="1"/>
</dbReference>
<dbReference type="InterPro" id="IPR001373">
    <property type="entry name" value="Cullin_N"/>
</dbReference>
<evidence type="ECO:0000256" key="4">
    <source>
        <dbReference type="RuleBase" id="RU003829"/>
    </source>
</evidence>
<feature type="non-terminal residue" evidence="6">
    <location>
        <position position="1"/>
    </location>
</feature>
<evidence type="ECO:0000256" key="1">
    <source>
        <dbReference type="ARBA" id="ARBA00004906"/>
    </source>
</evidence>
<dbReference type="Pfam" id="PF00888">
    <property type="entry name" value="Cullin"/>
    <property type="match status" value="1"/>
</dbReference>
<gene>
    <name evidence="6" type="ORF">AFUS01_LOCUS38601</name>
</gene>
<evidence type="ECO:0000259" key="5">
    <source>
        <dbReference type="PROSITE" id="PS50069"/>
    </source>
</evidence>
<dbReference type="InterPro" id="IPR016158">
    <property type="entry name" value="Cullin_homology"/>
</dbReference>
<dbReference type="InterPro" id="IPR045093">
    <property type="entry name" value="Cullin"/>
</dbReference>
<comment type="pathway">
    <text evidence="1">Protein modification; protein ubiquitination.</text>
</comment>
<dbReference type="PANTHER" id="PTHR11932">
    <property type="entry name" value="CULLIN"/>
    <property type="match status" value="1"/>
</dbReference>
<proteinExistence type="inferred from homology"/>
<organism evidence="6 7">
    <name type="scientific">Allacma fusca</name>
    <dbReference type="NCBI Taxonomy" id="39272"/>
    <lineage>
        <taxon>Eukaryota</taxon>
        <taxon>Metazoa</taxon>
        <taxon>Ecdysozoa</taxon>
        <taxon>Arthropoda</taxon>
        <taxon>Hexapoda</taxon>
        <taxon>Collembola</taxon>
        <taxon>Symphypleona</taxon>
        <taxon>Sminthuridae</taxon>
        <taxon>Allacma</taxon>
    </lineage>
</organism>
<name>A0A8J2L4L4_9HEXA</name>
<protein>
    <recommendedName>
        <fullName evidence="5">Cullin family profile domain-containing protein</fullName>
    </recommendedName>
</protein>